<proteinExistence type="inferred from homology"/>
<keyword evidence="2" id="KW-0520">NAD</keyword>
<accession>A0A0S4KEP1</accession>
<evidence type="ECO:0000256" key="2">
    <source>
        <dbReference type="ARBA" id="ARBA00023027"/>
    </source>
</evidence>
<comment type="similarity">
    <text evidence="1">Belongs to the NAD(P)-dependent epimerase/dehydratase family.</text>
</comment>
<dbReference type="SUPFAM" id="SSF51735">
    <property type="entry name" value="NAD(P)-binding Rossmann-fold domains"/>
    <property type="match status" value="1"/>
</dbReference>
<protein>
    <submittedName>
        <fullName evidence="4">NAD-dependent epimerase/dehydratase, putative</fullName>
    </submittedName>
</protein>
<evidence type="ECO:0000259" key="3">
    <source>
        <dbReference type="Pfam" id="PF01370"/>
    </source>
</evidence>
<dbReference type="OrthoDB" id="202470at2759"/>
<feature type="domain" description="NAD-dependent epimerase/dehydratase" evidence="3">
    <location>
        <begin position="15"/>
        <end position="276"/>
    </location>
</feature>
<dbReference type="Proteomes" id="UP000051952">
    <property type="component" value="Unassembled WGS sequence"/>
</dbReference>
<dbReference type="Gene3D" id="3.40.50.720">
    <property type="entry name" value="NAD(P)-binding Rossmann-like Domain"/>
    <property type="match status" value="1"/>
</dbReference>
<evidence type="ECO:0000313" key="4">
    <source>
        <dbReference type="EMBL" id="CUI14155.1"/>
    </source>
</evidence>
<reference evidence="5" key="1">
    <citation type="submission" date="2015-09" db="EMBL/GenBank/DDBJ databases">
        <authorList>
            <consortium name="Pathogen Informatics"/>
        </authorList>
    </citation>
    <scope>NUCLEOTIDE SEQUENCE [LARGE SCALE GENOMIC DNA]</scope>
    <source>
        <strain evidence="5">Lake Konstanz</strain>
    </source>
</reference>
<dbReference type="OMA" id="LHTPYQV"/>
<sequence length="376" mass="41699">MSAATLPIRPGGPPVLVTGAAGFIGYHMTIKLNQLGVSVIGFDNVNDYYEQKLKEDRLDKLFGTENRLHDVTTTPISSTSTSSFAATKSQGPNQLFTFIRAELEQLDVLQALFEEHTFELVIHLAAQAGVRYSLTNPLSYIRSNLVGFEHILECCRHHHVKHLTYASSSSVYGGNMKTPFSEQDNVDHPVSLYAATKKSNELMAHAYAHLFNMPCTGLRFFTVYGPYGRPDMATAIFAGNILRDKPIDVFNDGKMQRDFTYVDDIVEGIYRIAERPPQPNPLWDATNPDPSVSSAPYRVLNIGNSDPVELGVFISTLERVLGKEAVKNMKPMQPGDVLVTSADTSMLESITGFAPSTPLERGLESYVAWYRSYYGL</sequence>
<dbReference type="VEuPathDB" id="TriTrypDB:BSAL_71220"/>
<dbReference type="CDD" id="cd05253">
    <property type="entry name" value="UDP_GE_SDE_e"/>
    <property type="match status" value="1"/>
</dbReference>
<evidence type="ECO:0000313" key="5">
    <source>
        <dbReference type="Proteomes" id="UP000051952"/>
    </source>
</evidence>
<name>A0A0S4KEP1_BODSA</name>
<dbReference type="EMBL" id="CYKH01000544">
    <property type="protein sequence ID" value="CUI14155.1"/>
    <property type="molecule type" value="Genomic_DNA"/>
</dbReference>
<gene>
    <name evidence="4" type="ORF">BSAL_71220</name>
</gene>
<evidence type="ECO:0000256" key="1">
    <source>
        <dbReference type="ARBA" id="ARBA00007637"/>
    </source>
</evidence>
<dbReference type="InterPro" id="IPR036291">
    <property type="entry name" value="NAD(P)-bd_dom_sf"/>
</dbReference>
<keyword evidence="5" id="KW-1185">Reference proteome</keyword>
<organism evidence="4 5">
    <name type="scientific">Bodo saltans</name>
    <name type="common">Flagellated protozoan</name>
    <dbReference type="NCBI Taxonomy" id="75058"/>
    <lineage>
        <taxon>Eukaryota</taxon>
        <taxon>Discoba</taxon>
        <taxon>Euglenozoa</taxon>
        <taxon>Kinetoplastea</taxon>
        <taxon>Metakinetoplastina</taxon>
        <taxon>Eubodonida</taxon>
        <taxon>Bodonidae</taxon>
        <taxon>Bodo</taxon>
    </lineage>
</organism>
<dbReference type="InterPro" id="IPR001509">
    <property type="entry name" value="Epimerase_deHydtase"/>
</dbReference>
<dbReference type="PANTHER" id="PTHR43574">
    <property type="entry name" value="EPIMERASE-RELATED"/>
    <property type="match status" value="1"/>
</dbReference>
<dbReference type="AlphaFoldDB" id="A0A0S4KEP1"/>
<dbReference type="Pfam" id="PF01370">
    <property type="entry name" value="Epimerase"/>
    <property type="match status" value="1"/>
</dbReference>
<dbReference type="PRINTS" id="PR01713">
    <property type="entry name" value="NUCEPIMERASE"/>
</dbReference>